<comment type="similarity">
    <text evidence="1">Belongs to the ROK (NagC/XylR) family.</text>
</comment>
<evidence type="ECO:0000313" key="3">
    <source>
        <dbReference type="Proteomes" id="UP000275356"/>
    </source>
</evidence>
<keyword evidence="3" id="KW-1185">Reference proteome</keyword>
<dbReference type="SUPFAM" id="SSF46785">
    <property type="entry name" value="Winged helix' DNA-binding domain"/>
    <property type="match status" value="1"/>
</dbReference>
<dbReference type="AlphaFoldDB" id="A0A3N2DAA9"/>
<comment type="caution">
    <text evidence="2">The sequence shown here is derived from an EMBL/GenBank/DDBJ whole genome shotgun (WGS) entry which is preliminary data.</text>
</comment>
<dbReference type="PROSITE" id="PS01125">
    <property type="entry name" value="ROK"/>
    <property type="match status" value="1"/>
</dbReference>
<keyword evidence="2" id="KW-0808">Transferase</keyword>
<gene>
    <name evidence="2" type="ORF">EDD28_1163</name>
</gene>
<organism evidence="2 3">
    <name type="scientific">Salana multivorans</name>
    <dbReference type="NCBI Taxonomy" id="120377"/>
    <lineage>
        <taxon>Bacteria</taxon>
        <taxon>Bacillati</taxon>
        <taxon>Actinomycetota</taxon>
        <taxon>Actinomycetes</taxon>
        <taxon>Micrococcales</taxon>
        <taxon>Beutenbergiaceae</taxon>
        <taxon>Salana</taxon>
    </lineage>
</organism>
<dbReference type="RefSeq" id="WP_170169364.1">
    <property type="nucleotide sequence ID" value="NZ_RKHQ01000001.1"/>
</dbReference>
<protein>
    <submittedName>
        <fullName evidence="2">Putative NBD/HSP70 family sugar kinase</fullName>
    </submittedName>
</protein>
<dbReference type="Gene3D" id="3.30.420.40">
    <property type="match status" value="2"/>
</dbReference>
<dbReference type="InterPro" id="IPR036388">
    <property type="entry name" value="WH-like_DNA-bd_sf"/>
</dbReference>
<dbReference type="Pfam" id="PF00480">
    <property type="entry name" value="ROK"/>
    <property type="match status" value="1"/>
</dbReference>
<evidence type="ECO:0000313" key="2">
    <source>
        <dbReference type="EMBL" id="ROR96578.1"/>
    </source>
</evidence>
<proteinExistence type="inferred from homology"/>
<dbReference type="SUPFAM" id="SSF53067">
    <property type="entry name" value="Actin-like ATPase domain"/>
    <property type="match status" value="1"/>
</dbReference>
<dbReference type="InterPro" id="IPR049874">
    <property type="entry name" value="ROK_cs"/>
</dbReference>
<accession>A0A3N2DAA9</accession>
<dbReference type="PANTHER" id="PTHR18964">
    <property type="entry name" value="ROK (REPRESSOR, ORF, KINASE) FAMILY"/>
    <property type="match status" value="1"/>
</dbReference>
<keyword evidence="2" id="KW-0418">Kinase</keyword>
<dbReference type="Proteomes" id="UP000275356">
    <property type="component" value="Unassembled WGS sequence"/>
</dbReference>
<dbReference type="EMBL" id="RKHQ01000001">
    <property type="protein sequence ID" value="ROR96578.1"/>
    <property type="molecule type" value="Genomic_DNA"/>
</dbReference>
<dbReference type="GO" id="GO:0016301">
    <property type="term" value="F:kinase activity"/>
    <property type="evidence" value="ECO:0007669"/>
    <property type="project" value="UniProtKB-KW"/>
</dbReference>
<dbReference type="InterPro" id="IPR036390">
    <property type="entry name" value="WH_DNA-bd_sf"/>
</dbReference>
<dbReference type="InterPro" id="IPR043129">
    <property type="entry name" value="ATPase_NBD"/>
</dbReference>
<evidence type="ECO:0000256" key="1">
    <source>
        <dbReference type="ARBA" id="ARBA00006479"/>
    </source>
</evidence>
<dbReference type="InterPro" id="IPR000600">
    <property type="entry name" value="ROK"/>
</dbReference>
<name>A0A3N2DAA9_9MICO</name>
<dbReference type="Gene3D" id="1.10.10.10">
    <property type="entry name" value="Winged helix-like DNA-binding domain superfamily/Winged helix DNA-binding domain"/>
    <property type="match status" value="1"/>
</dbReference>
<reference evidence="2 3" key="1">
    <citation type="submission" date="2018-11" db="EMBL/GenBank/DDBJ databases">
        <title>Sequencing the genomes of 1000 actinobacteria strains.</title>
        <authorList>
            <person name="Klenk H.-P."/>
        </authorList>
    </citation>
    <scope>NUCLEOTIDE SEQUENCE [LARGE SCALE GENOMIC DNA]</scope>
    <source>
        <strain evidence="2 3">DSM 13521</strain>
    </source>
</reference>
<dbReference type="PANTHER" id="PTHR18964:SF173">
    <property type="entry name" value="GLUCOKINASE"/>
    <property type="match status" value="1"/>
</dbReference>
<sequence>MSGRRGTNLPRMGDYNLRVVLDQIRRSRTGVSRIELSELTGLSAQTITNLVTRLIADRRVVEGARHVSGPGKPRTMLHVRPESGHAIGVHIDPLALTVALVDLSGAVVDRRVQPLPPTAAETVDLIAAEVRHVRESHELEHLHGLGVAAPGPIDLDAGRMVRPPLLAWGDVPLRDLIRSATGLATVLEKDVTAAMAAEIWQRHHTLRGTTLFTYLGYGIGFAFARDGELLTGASGNAGETGHIIVDADGPPCWCGNRGCIGIASSMDYLVEQGGDLGLLEPWDPSLPPWRIEVRMERLAALAADGDARARDLLEVCGRRIAHGIVLVADLLDADRVVVGGANWERMRPYVVPAATEELGRFGTMRDLHAVEVEGTDLGIWVGAVGAASLVLDRALSPHATALLSAAE</sequence>